<name>U4R725_9FIRM</name>
<keyword evidence="1" id="KW-0472">Membrane</keyword>
<keyword evidence="1" id="KW-0812">Transmembrane</keyword>
<dbReference type="RefSeq" id="WP_020814139.1">
    <property type="nucleotide sequence ID" value="NZ_ATAY01000014.1"/>
</dbReference>
<evidence type="ECO:0000313" key="2">
    <source>
        <dbReference type="EMBL" id="EPR13864.1"/>
    </source>
</evidence>
<evidence type="ECO:0000256" key="1">
    <source>
        <dbReference type="SAM" id="Phobius"/>
    </source>
</evidence>
<dbReference type="Proteomes" id="UP000016860">
    <property type="component" value="Unassembled WGS sequence"/>
</dbReference>
<dbReference type="InterPro" id="IPR019277">
    <property type="entry name" value="DUF2304"/>
</dbReference>
<feature type="transmembrane region" description="Helical" evidence="1">
    <location>
        <begin position="69"/>
        <end position="89"/>
    </location>
</feature>
<accession>U4R725</accession>
<dbReference type="STRING" id="1330534.L323_02520"/>
<reference evidence="2 3" key="1">
    <citation type="journal article" date="2013" name="Genome Announc.">
        <title>Draft Genome Sequence of the Cellulolytic Bacterium Clostridium papyrosolvens C7 (ATCC 700395).</title>
        <authorList>
            <person name="Zepeda V."/>
            <person name="Dassa B."/>
            <person name="Borovok I."/>
            <person name="Lamed R."/>
            <person name="Bayer E.A."/>
            <person name="Cate J.H."/>
        </authorList>
    </citation>
    <scope>NUCLEOTIDE SEQUENCE [LARGE SCALE GENOMIC DNA]</scope>
    <source>
        <strain evidence="2 3">C7</strain>
    </source>
</reference>
<comment type="caution">
    <text evidence="2">The sequence shown here is derived from an EMBL/GenBank/DDBJ whole genome shotgun (WGS) entry which is preliminary data.</text>
</comment>
<dbReference type="OrthoDB" id="2237501at2"/>
<dbReference type="Pfam" id="PF10066">
    <property type="entry name" value="DUF2304"/>
    <property type="match status" value="1"/>
</dbReference>
<protein>
    <recommendedName>
        <fullName evidence="4">DUF2304 domain-containing protein</fullName>
    </recommendedName>
</protein>
<dbReference type="PATRIC" id="fig|1330534.3.peg.504"/>
<keyword evidence="1" id="KW-1133">Transmembrane helix</keyword>
<dbReference type="AlphaFoldDB" id="U4R725"/>
<gene>
    <name evidence="2" type="ORF">L323_02520</name>
</gene>
<feature type="transmembrane region" description="Helical" evidence="1">
    <location>
        <begin position="6"/>
        <end position="24"/>
    </location>
</feature>
<feature type="transmembrane region" description="Helical" evidence="1">
    <location>
        <begin position="36"/>
        <end position="57"/>
    </location>
</feature>
<organism evidence="2 3">
    <name type="scientific">Ruminiclostridium papyrosolvens C7</name>
    <dbReference type="NCBI Taxonomy" id="1330534"/>
    <lineage>
        <taxon>Bacteria</taxon>
        <taxon>Bacillati</taxon>
        <taxon>Bacillota</taxon>
        <taxon>Clostridia</taxon>
        <taxon>Eubacteriales</taxon>
        <taxon>Oscillospiraceae</taxon>
        <taxon>Ruminiclostridium</taxon>
    </lineage>
</organism>
<proteinExistence type="predicted"/>
<sequence length="114" mass="12964">MNLRLQISILLIGFILLTSILKMVQKTKLELKYSILWIVSSVMFIIIAAFPVIPDWFANLIGIIEPANAVFLVLILFELGINLNLTITVSKQTNKVKNMAQYIALMENQNREKS</sequence>
<dbReference type="EMBL" id="ATAY01000014">
    <property type="protein sequence ID" value="EPR13864.1"/>
    <property type="molecule type" value="Genomic_DNA"/>
</dbReference>
<evidence type="ECO:0000313" key="3">
    <source>
        <dbReference type="Proteomes" id="UP000016860"/>
    </source>
</evidence>
<evidence type="ECO:0008006" key="4">
    <source>
        <dbReference type="Google" id="ProtNLM"/>
    </source>
</evidence>